<reference evidence="1" key="1">
    <citation type="journal article" date="2012" name="Proc. Natl. Acad. Sci. U.S.A.">
        <title>Antigenic diversity is generated by distinct evolutionary mechanisms in African trypanosome species.</title>
        <authorList>
            <person name="Jackson A.P."/>
            <person name="Berry A."/>
            <person name="Aslett M."/>
            <person name="Allison H.C."/>
            <person name="Burton P."/>
            <person name="Vavrova-Anderson J."/>
            <person name="Brown R."/>
            <person name="Browne H."/>
            <person name="Corton N."/>
            <person name="Hauser H."/>
            <person name="Gamble J."/>
            <person name="Gilderthorp R."/>
            <person name="Marcello L."/>
            <person name="McQuillan J."/>
            <person name="Otto T.D."/>
            <person name="Quail M.A."/>
            <person name="Sanders M.J."/>
            <person name="van Tonder A."/>
            <person name="Ginger M.L."/>
            <person name="Field M.C."/>
            <person name="Barry J.D."/>
            <person name="Hertz-Fowler C."/>
            <person name="Berriman M."/>
        </authorList>
    </citation>
    <scope>NUCLEOTIDE SEQUENCE</scope>
    <source>
        <strain evidence="1">IL3000</strain>
    </source>
</reference>
<accession>G0UYX7</accession>
<protein>
    <submittedName>
        <fullName evidence="1">Uncharacterized protein TCIL3000_10_13800</fullName>
    </submittedName>
</protein>
<name>G0UYX7_TRYCI</name>
<proteinExistence type="predicted"/>
<gene>
    <name evidence="1" type="ORF">TCIL3000_10_13800</name>
</gene>
<organism evidence="1">
    <name type="scientific">Trypanosoma congolense (strain IL3000)</name>
    <dbReference type="NCBI Taxonomy" id="1068625"/>
    <lineage>
        <taxon>Eukaryota</taxon>
        <taxon>Discoba</taxon>
        <taxon>Euglenozoa</taxon>
        <taxon>Kinetoplastea</taxon>
        <taxon>Metakinetoplastina</taxon>
        <taxon>Trypanosomatida</taxon>
        <taxon>Trypanosomatidae</taxon>
        <taxon>Trypanosoma</taxon>
        <taxon>Nannomonas</taxon>
    </lineage>
</organism>
<dbReference type="AlphaFoldDB" id="G0UYX7"/>
<dbReference type="VEuPathDB" id="TriTrypDB:TcIL3000_10_13800"/>
<sequence>MCTNDVLLPLLEPPVIRVRLHVDSARPHVSHVHVWCACTSVFAEILSTFWYHAFASSHSPALLRGLFTLPKCSAVMNGDHQRVQGYQKSAALATEDCTTRRPKGEALHPVSLEDLRPPDPHVVRGFGALVLELQRHYGTTANGMDVFSPFHQVEDVVAKRTDSNGTSQMGLWNLRAFLHYSHCHLQHISLAHISFSVPSSTSLINACNTRTWCHVNCSR</sequence>
<dbReference type="EMBL" id="HE575323">
    <property type="protein sequence ID" value="CCC94595.1"/>
    <property type="molecule type" value="Genomic_DNA"/>
</dbReference>
<evidence type="ECO:0000313" key="1">
    <source>
        <dbReference type="EMBL" id="CCC94595.1"/>
    </source>
</evidence>